<dbReference type="PROSITE" id="PS00955">
    <property type="entry name" value="IGP_DEHYDRATASE_2"/>
    <property type="match status" value="1"/>
</dbReference>
<dbReference type="SUPFAM" id="SSF54211">
    <property type="entry name" value="Ribosomal protein S5 domain 2-like"/>
    <property type="match status" value="2"/>
</dbReference>
<dbReference type="Proteomes" id="UP001431572">
    <property type="component" value="Chromosome 1"/>
</dbReference>
<comment type="subcellular location">
    <subcellularLocation>
        <location evidence="5 6">Cytoplasm</location>
    </subcellularLocation>
</comment>
<evidence type="ECO:0000256" key="6">
    <source>
        <dbReference type="RuleBase" id="RU000599"/>
    </source>
</evidence>
<evidence type="ECO:0000313" key="7">
    <source>
        <dbReference type="EMBL" id="WJW65521.1"/>
    </source>
</evidence>
<dbReference type="HAMAP" id="MF_00076">
    <property type="entry name" value="HisB"/>
    <property type="match status" value="1"/>
</dbReference>
<dbReference type="EC" id="4.2.1.19" evidence="5 6"/>
<dbReference type="InterPro" id="IPR020565">
    <property type="entry name" value="ImidazoleglycerP_deHydtase_CS"/>
</dbReference>
<dbReference type="InterPro" id="IPR020568">
    <property type="entry name" value="Ribosomal_Su5_D2-typ_SF"/>
</dbReference>
<protein>
    <recommendedName>
        <fullName evidence="5 6">Imidazoleglycerol-phosphate dehydratase</fullName>
        <shortName evidence="5">IGPD</shortName>
        <ecNumber evidence="5 6">4.2.1.19</ecNumber>
    </recommendedName>
</protein>
<dbReference type="RefSeq" id="WP_341467405.1">
    <property type="nucleotide sequence ID" value="NZ_CP128399.1"/>
</dbReference>
<dbReference type="Gene3D" id="3.30.230.40">
    <property type="entry name" value="Imidazole glycerol phosphate dehydratase, domain 1"/>
    <property type="match status" value="2"/>
</dbReference>
<keyword evidence="2 5" id="KW-0028">Amino-acid biosynthesis</keyword>
<dbReference type="PANTHER" id="PTHR23133:SF2">
    <property type="entry name" value="IMIDAZOLEGLYCEROL-PHOSPHATE DEHYDRATASE"/>
    <property type="match status" value="1"/>
</dbReference>
<gene>
    <name evidence="5 7" type="primary">hisB</name>
    <name evidence="7" type="ORF">OZ401_001287</name>
</gene>
<comment type="pathway">
    <text evidence="1 5 6">Amino-acid biosynthesis; L-histidine biosynthesis; L-histidine from 5-phospho-alpha-D-ribose 1-diphosphate: step 6/9.</text>
</comment>
<keyword evidence="8" id="KW-1185">Reference proteome</keyword>
<evidence type="ECO:0000256" key="3">
    <source>
        <dbReference type="ARBA" id="ARBA00023102"/>
    </source>
</evidence>
<dbReference type="PANTHER" id="PTHR23133">
    <property type="entry name" value="IMIDAZOLEGLYCEROL-PHOSPHATE DEHYDRATASE HIS7"/>
    <property type="match status" value="1"/>
</dbReference>
<evidence type="ECO:0000256" key="5">
    <source>
        <dbReference type="HAMAP-Rule" id="MF_00076"/>
    </source>
</evidence>
<evidence type="ECO:0000256" key="4">
    <source>
        <dbReference type="ARBA" id="ARBA00023239"/>
    </source>
</evidence>
<keyword evidence="4 5" id="KW-0456">Lyase</keyword>
<accession>A0ABY9AXL6</accession>
<sequence length="200" mass="22064">MEPRIEAGRCGRIQRDTLETSILVELNLDGDGKCTVTTGVGFFDHMLTLFAKHANLTLNIKAKGDTWIDDHHTVEDVGIALGQALKQAFGDKVGIQRYGHAYVPMDETLVRTALDVSGRPFLVYEIEGLPDKVGQFDCQLIEEFCRAVAFNSGLTLHIDKIRGKNAHHILEAVFKSFAQALRESARIVSDSLPSTKGVIE</sequence>
<dbReference type="CDD" id="cd07914">
    <property type="entry name" value="IGPD"/>
    <property type="match status" value="1"/>
</dbReference>
<dbReference type="EMBL" id="CP128399">
    <property type="protein sequence ID" value="WJW65521.1"/>
    <property type="molecule type" value="Genomic_DNA"/>
</dbReference>
<dbReference type="PROSITE" id="PS00954">
    <property type="entry name" value="IGP_DEHYDRATASE_1"/>
    <property type="match status" value="1"/>
</dbReference>
<evidence type="ECO:0000313" key="8">
    <source>
        <dbReference type="Proteomes" id="UP001431572"/>
    </source>
</evidence>
<name>A0ABY9AXL6_9CHLR</name>
<comment type="similarity">
    <text evidence="5 6">Belongs to the imidazoleglycerol-phosphate dehydratase family.</text>
</comment>
<proteinExistence type="inferred from homology"/>
<evidence type="ECO:0000256" key="2">
    <source>
        <dbReference type="ARBA" id="ARBA00022605"/>
    </source>
</evidence>
<dbReference type="InterPro" id="IPR000807">
    <property type="entry name" value="ImidazoleglycerolP_deHydtase"/>
</dbReference>
<dbReference type="InterPro" id="IPR038494">
    <property type="entry name" value="IGPD_sf"/>
</dbReference>
<keyword evidence="3 5" id="KW-0368">Histidine biosynthesis</keyword>
<keyword evidence="5" id="KW-0963">Cytoplasm</keyword>
<comment type="catalytic activity">
    <reaction evidence="5 6">
        <text>D-erythro-1-(imidazol-4-yl)glycerol 3-phosphate = 3-(imidazol-4-yl)-2-oxopropyl phosphate + H2O</text>
        <dbReference type="Rhea" id="RHEA:11040"/>
        <dbReference type="ChEBI" id="CHEBI:15377"/>
        <dbReference type="ChEBI" id="CHEBI:57766"/>
        <dbReference type="ChEBI" id="CHEBI:58278"/>
        <dbReference type="EC" id="4.2.1.19"/>
    </reaction>
</comment>
<dbReference type="GO" id="GO:0004424">
    <property type="term" value="F:imidazoleglycerol-phosphate dehydratase activity"/>
    <property type="evidence" value="ECO:0007669"/>
    <property type="project" value="UniProtKB-EC"/>
</dbReference>
<evidence type="ECO:0000256" key="1">
    <source>
        <dbReference type="ARBA" id="ARBA00005047"/>
    </source>
</evidence>
<reference evidence="7" key="1">
    <citation type="journal article" date="2024" name="Nature">
        <title>Anoxygenic phototroph of the Chloroflexota uses a type I reaction centre.</title>
        <authorList>
            <person name="Tsuji J.M."/>
            <person name="Shaw N.A."/>
            <person name="Nagashima S."/>
            <person name="Venkiteswaran J.J."/>
            <person name="Schiff S.L."/>
            <person name="Watanabe T."/>
            <person name="Fukui M."/>
            <person name="Hanada S."/>
            <person name="Tank M."/>
            <person name="Neufeld J.D."/>
        </authorList>
    </citation>
    <scope>NUCLEOTIDE SEQUENCE</scope>
    <source>
        <strain evidence="7">L227-S17</strain>
    </source>
</reference>
<dbReference type="Pfam" id="PF00475">
    <property type="entry name" value="IGPD"/>
    <property type="match status" value="1"/>
</dbReference>
<organism evidence="7 8">
    <name type="scientific">Candidatus Chlorohelix allophototropha</name>
    <dbReference type="NCBI Taxonomy" id="3003348"/>
    <lineage>
        <taxon>Bacteria</taxon>
        <taxon>Bacillati</taxon>
        <taxon>Chloroflexota</taxon>
        <taxon>Chloroflexia</taxon>
        <taxon>Candidatus Chloroheliales</taxon>
        <taxon>Candidatus Chloroheliaceae</taxon>
        <taxon>Candidatus Chlorohelix</taxon>
    </lineage>
</organism>